<sequence length="235" mass="26854">MHACILFMYTRNCDIVENSKKIHEEERQQQQPNKKKSSFSDQPTNQSIAHRHRNNKTENNNNLNRIGRQRIKCVSVSPLRAVVVWRLDAFSAWWCCHPSARAKDDAAPLLQTREHTPHQSHHRRHLQVVCLPRASAPQKVLFHISPARAVVHQTLSTPQGYCSMHALPLQQMKKTLPTPPVAAGSVHVRREHQHSEPHRCHHPDSLRLLALSHFAAAQQMTSRFASGGAVKYFPM</sequence>
<protein>
    <submittedName>
        <fullName evidence="2">Uncharacterized protein</fullName>
    </submittedName>
</protein>
<organism evidence="2 3">
    <name type="scientific">Trypanosoma cruzi</name>
    <dbReference type="NCBI Taxonomy" id="5693"/>
    <lineage>
        <taxon>Eukaryota</taxon>
        <taxon>Discoba</taxon>
        <taxon>Euglenozoa</taxon>
        <taxon>Kinetoplastea</taxon>
        <taxon>Metakinetoplastina</taxon>
        <taxon>Trypanosomatida</taxon>
        <taxon>Trypanosomatidae</taxon>
        <taxon>Trypanosoma</taxon>
        <taxon>Schizotrypanum</taxon>
    </lineage>
</organism>
<comment type="caution">
    <text evidence="2">The sequence shown here is derived from an EMBL/GenBank/DDBJ whole genome shotgun (WGS) entry which is preliminary data.</text>
</comment>
<dbReference type="AlphaFoldDB" id="A0A7J6Y7Y1"/>
<proteinExistence type="predicted"/>
<accession>A0A7J6Y7Y1</accession>
<dbReference type="VEuPathDB" id="TriTrypDB:ECC02_004110"/>
<evidence type="ECO:0000313" key="2">
    <source>
        <dbReference type="EMBL" id="KAF5222779.1"/>
    </source>
</evidence>
<gene>
    <name evidence="2" type="ORF">ECC02_004110</name>
</gene>
<feature type="compositionally biased region" description="Polar residues" evidence="1">
    <location>
        <begin position="39"/>
        <end position="48"/>
    </location>
</feature>
<dbReference type="EMBL" id="JABDHM010000024">
    <property type="protein sequence ID" value="KAF5222779.1"/>
    <property type="molecule type" value="Genomic_DNA"/>
</dbReference>
<evidence type="ECO:0000313" key="3">
    <source>
        <dbReference type="Proteomes" id="UP000583944"/>
    </source>
</evidence>
<evidence type="ECO:0000256" key="1">
    <source>
        <dbReference type="SAM" id="MobiDB-lite"/>
    </source>
</evidence>
<dbReference type="Proteomes" id="UP000583944">
    <property type="component" value="Unassembled WGS sequence"/>
</dbReference>
<feature type="region of interest" description="Disordered" evidence="1">
    <location>
        <begin position="23"/>
        <end position="63"/>
    </location>
</feature>
<name>A0A7J6Y7Y1_TRYCR</name>
<reference evidence="2 3" key="1">
    <citation type="journal article" date="2019" name="Genome Biol. Evol.">
        <title>Nanopore Sequencing Significantly Improves Genome Assembly of the Protozoan Parasite Trypanosoma cruzi.</title>
        <authorList>
            <person name="Diaz-Viraque F."/>
            <person name="Pita S."/>
            <person name="Greif G."/>
            <person name="de Souza R.C.M."/>
            <person name="Iraola G."/>
            <person name="Robello C."/>
        </authorList>
    </citation>
    <scope>NUCLEOTIDE SEQUENCE [LARGE SCALE GENOMIC DNA]</scope>
    <source>
        <strain evidence="2 3">Berenice</strain>
    </source>
</reference>